<dbReference type="VEuPathDB" id="VectorBase:ISCW006056"/>
<dbReference type="EMBL" id="ABJB010712902">
    <property type="status" value="NOT_ANNOTATED_CDS"/>
    <property type="molecule type" value="Genomic_DNA"/>
</dbReference>
<dbReference type="EMBL" id="DS752273">
    <property type="protein sequence ID" value="EEC08125.1"/>
    <property type="molecule type" value="Genomic_DNA"/>
</dbReference>
<accession>B7PNF3</accession>
<dbReference type="VEuPathDB" id="VectorBase:ISCI006056"/>
<dbReference type="PaxDb" id="6945-B7PNF3"/>
<dbReference type="HOGENOM" id="CLU_2760630_0_0_1"/>
<sequence>MSNGTALRNTIDGKLQAHREAQEHRLRTSHEGRNILHALGYDVQNLPTPTPTPAGHGRFPHGADPNKHPS</sequence>
<reference evidence="2 4" key="1">
    <citation type="submission" date="2008-03" db="EMBL/GenBank/DDBJ databases">
        <title>Annotation of Ixodes scapularis.</title>
        <authorList>
            <consortium name="Ixodes scapularis Genome Project Consortium"/>
            <person name="Caler E."/>
            <person name="Hannick L.I."/>
            <person name="Bidwell S."/>
            <person name="Joardar V."/>
            <person name="Thiagarajan M."/>
            <person name="Amedeo P."/>
            <person name="Galinsky K.J."/>
            <person name="Schobel S."/>
            <person name="Inman J."/>
            <person name="Hostetler J."/>
            <person name="Miller J."/>
            <person name="Hammond M."/>
            <person name="Megy K."/>
            <person name="Lawson D."/>
            <person name="Kodira C."/>
            <person name="Sutton G."/>
            <person name="Meyer J."/>
            <person name="Hill C.A."/>
            <person name="Birren B."/>
            <person name="Nene V."/>
            <person name="Collins F."/>
            <person name="Alarcon-Chaidez F."/>
            <person name="Wikel S."/>
            <person name="Strausberg R."/>
        </authorList>
    </citation>
    <scope>NUCLEOTIDE SEQUENCE [LARGE SCALE GENOMIC DNA]</scope>
    <source>
        <strain evidence="4">Wikel</strain>
        <strain evidence="2">Wikel colony</strain>
    </source>
</reference>
<gene>
    <name evidence="2" type="ORF">IscW_ISCW006056</name>
</gene>
<evidence type="ECO:0000256" key="1">
    <source>
        <dbReference type="SAM" id="MobiDB-lite"/>
    </source>
</evidence>
<reference evidence="3" key="2">
    <citation type="submission" date="2020-05" db="UniProtKB">
        <authorList>
            <consortium name="EnsemblMetazoa"/>
        </authorList>
    </citation>
    <scope>IDENTIFICATION</scope>
    <source>
        <strain evidence="3">wikel</strain>
    </source>
</reference>
<proteinExistence type="predicted"/>
<evidence type="ECO:0000313" key="4">
    <source>
        <dbReference type="Proteomes" id="UP000001555"/>
    </source>
</evidence>
<feature type="region of interest" description="Disordered" evidence="1">
    <location>
        <begin position="43"/>
        <end position="70"/>
    </location>
</feature>
<dbReference type="EnsemblMetazoa" id="ISCW006056-RA">
    <property type="protein sequence ID" value="ISCW006056-PA"/>
    <property type="gene ID" value="ISCW006056"/>
</dbReference>
<organism>
    <name type="scientific">Ixodes scapularis</name>
    <name type="common">Black-legged tick</name>
    <name type="synonym">Deer tick</name>
    <dbReference type="NCBI Taxonomy" id="6945"/>
    <lineage>
        <taxon>Eukaryota</taxon>
        <taxon>Metazoa</taxon>
        <taxon>Ecdysozoa</taxon>
        <taxon>Arthropoda</taxon>
        <taxon>Chelicerata</taxon>
        <taxon>Arachnida</taxon>
        <taxon>Acari</taxon>
        <taxon>Parasitiformes</taxon>
        <taxon>Ixodida</taxon>
        <taxon>Ixodoidea</taxon>
        <taxon>Ixodidae</taxon>
        <taxon>Ixodinae</taxon>
        <taxon>Ixodes</taxon>
    </lineage>
</organism>
<dbReference type="AlphaFoldDB" id="B7PNF3"/>
<dbReference type="InParanoid" id="B7PNF3"/>
<dbReference type="Proteomes" id="UP000001555">
    <property type="component" value="Unassembled WGS sequence"/>
</dbReference>
<evidence type="ECO:0000313" key="2">
    <source>
        <dbReference type="EMBL" id="EEC08125.1"/>
    </source>
</evidence>
<evidence type="ECO:0000313" key="3">
    <source>
        <dbReference type="EnsemblMetazoa" id="ISCW006056-PA"/>
    </source>
</evidence>
<protein>
    <submittedName>
        <fullName evidence="2 3">Uncharacterized protein</fullName>
    </submittedName>
</protein>
<keyword evidence="4" id="KW-1185">Reference proteome</keyword>
<name>B7PNF3_IXOSC</name>